<comment type="catalytic activity">
    <reaction evidence="1">
        <text>Hydrolysis of terminal non-reducing N-acetyl-D-hexosamine residues in N-acetyl-beta-D-hexosaminides.</text>
        <dbReference type="EC" id="3.2.1.52"/>
    </reaction>
</comment>
<dbReference type="PANTHER" id="PTHR22600:SF57">
    <property type="entry name" value="BETA-N-ACETYLHEXOSAMINIDASE"/>
    <property type="match status" value="1"/>
</dbReference>
<dbReference type="InterPro" id="IPR025705">
    <property type="entry name" value="Beta_hexosaminidase_sua/sub"/>
</dbReference>
<dbReference type="Gene3D" id="3.20.20.80">
    <property type="entry name" value="Glycosidases"/>
    <property type="match status" value="1"/>
</dbReference>
<dbReference type="SUPFAM" id="SSF55545">
    <property type="entry name" value="beta-N-acetylhexosaminidase-like domain"/>
    <property type="match status" value="1"/>
</dbReference>
<dbReference type="SUPFAM" id="SSF51445">
    <property type="entry name" value="(Trans)glycosidases"/>
    <property type="match status" value="1"/>
</dbReference>
<evidence type="ECO:0000256" key="1">
    <source>
        <dbReference type="ARBA" id="ARBA00001231"/>
    </source>
</evidence>
<feature type="domain" description="Beta-hexosaminidase bacterial type N-terminal" evidence="7">
    <location>
        <begin position="32"/>
        <end position="151"/>
    </location>
</feature>
<dbReference type="PANTHER" id="PTHR22600">
    <property type="entry name" value="BETA-HEXOSAMINIDASE"/>
    <property type="match status" value="1"/>
</dbReference>
<comment type="similarity">
    <text evidence="2">Belongs to the glycosyl hydrolase 20 family.</text>
</comment>
<dbReference type="EC" id="3.2.1.52" evidence="3"/>
<evidence type="ECO:0000256" key="5">
    <source>
        <dbReference type="ARBA" id="ARBA00023295"/>
    </source>
</evidence>
<evidence type="ECO:0000313" key="9">
    <source>
        <dbReference type="Proteomes" id="UP001610100"/>
    </source>
</evidence>
<evidence type="ECO:0000256" key="3">
    <source>
        <dbReference type="ARBA" id="ARBA00012663"/>
    </source>
</evidence>
<keyword evidence="5" id="KW-0326">Glycosidase</keyword>
<dbReference type="Pfam" id="PF00728">
    <property type="entry name" value="Glyco_hydro_20"/>
    <property type="match status" value="1"/>
</dbReference>
<comment type="caution">
    <text evidence="8">The sequence shown here is derived from an EMBL/GenBank/DDBJ whole genome shotgun (WGS) entry which is preliminary data.</text>
</comment>
<name>A0ABW7MVY6_9FLAO</name>
<organism evidence="8 9">
    <name type="scientific">Gaetbulibacter aestuarii</name>
    <dbReference type="NCBI Taxonomy" id="1502358"/>
    <lineage>
        <taxon>Bacteria</taxon>
        <taxon>Pseudomonadati</taxon>
        <taxon>Bacteroidota</taxon>
        <taxon>Flavobacteriia</taxon>
        <taxon>Flavobacteriales</taxon>
        <taxon>Flavobacteriaceae</taxon>
        <taxon>Gaetbulibacter</taxon>
    </lineage>
</organism>
<protein>
    <recommendedName>
        <fullName evidence="3">beta-N-acetylhexosaminidase</fullName>
        <ecNumber evidence="3">3.2.1.52</ecNumber>
    </recommendedName>
</protein>
<dbReference type="PROSITE" id="PS51257">
    <property type="entry name" value="PROKAR_LIPOPROTEIN"/>
    <property type="match status" value="1"/>
</dbReference>
<dbReference type="PIRSF" id="PIRSF001093">
    <property type="entry name" value="B-hxosamndse_ab_euk"/>
    <property type="match status" value="1"/>
</dbReference>
<dbReference type="EMBL" id="JBAWKB010000001">
    <property type="protein sequence ID" value="MFH6770840.1"/>
    <property type="molecule type" value="Genomic_DNA"/>
</dbReference>
<accession>A0ABW7MVY6</accession>
<dbReference type="Pfam" id="PF02838">
    <property type="entry name" value="Glyco_hydro_20b"/>
    <property type="match status" value="1"/>
</dbReference>
<dbReference type="InterPro" id="IPR017853">
    <property type="entry name" value="GH"/>
</dbReference>
<sequence length="556" mass="63933">MRFHLLLLLIINLTFYSCKNKFIDFNNTQEDYPIIPKPASLQILKGRFVMDENTRIFGNSDLEFEGNFLAQLLRQQTGVSIPFDTQKNGNILLKLDSSIQNKEAYILSIQPEIIIISGKTSAGIFYGIQSLCQLISNQNETITIPATLIKDKPRFAYRGMHLDVARHFFPPEFIKRYIDFLALHKMNRFHWHLTDDQGWRIEIKKYPKLTDIGGWRNGTIKGHFPGTTNDNQRYGGFYSQKEIKDIIGYAASRHITIIPEIELPGHSSAAIAAYPFLSCFPKEPTIIPNNMISKVSKIQQNEGQPKIVQETWGVFNDVYCAGKEETFTFVENVLLEVMDLFPSKYIHIGGDECPKGNWKRCPQCQKRMKELGLADEHELQSYFIQRVEKFVNSKGKQIIGWDEILEGGLAPNATVMSWRGNRGGIAAAKENHDVIMSPNSHCYFDHYQSKNKDTEPLAIGGYLPIEKVYAFNPVPDELDGHKHQFILGGQANLWTEYITSQSQAEYMLFPRMTALSEVLWTSPDQKNWGDFKWRLKQFKSLYEAWNINYCKHVFAD</sequence>
<dbReference type="InterPro" id="IPR029018">
    <property type="entry name" value="Hex-like_dom2"/>
</dbReference>
<evidence type="ECO:0000259" key="7">
    <source>
        <dbReference type="Pfam" id="PF02838"/>
    </source>
</evidence>
<keyword evidence="9" id="KW-1185">Reference proteome</keyword>
<evidence type="ECO:0000259" key="6">
    <source>
        <dbReference type="Pfam" id="PF00728"/>
    </source>
</evidence>
<keyword evidence="4" id="KW-0378">Hydrolase</keyword>
<dbReference type="Proteomes" id="UP001610100">
    <property type="component" value="Unassembled WGS sequence"/>
</dbReference>
<dbReference type="CDD" id="cd06563">
    <property type="entry name" value="GH20_chitobiase-like"/>
    <property type="match status" value="1"/>
</dbReference>
<dbReference type="PRINTS" id="PR00738">
    <property type="entry name" value="GLHYDRLASE20"/>
</dbReference>
<dbReference type="InterPro" id="IPR015883">
    <property type="entry name" value="Glyco_hydro_20_cat"/>
</dbReference>
<dbReference type="RefSeq" id="WP_344739475.1">
    <property type="nucleotide sequence ID" value="NZ_BAABAY010000001.1"/>
</dbReference>
<dbReference type="Gene3D" id="3.30.379.10">
    <property type="entry name" value="Chitobiase/beta-hexosaminidase domain 2-like"/>
    <property type="match status" value="1"/>
</dbReference>
<gene>
    <name evidence="8" type="ORF">V8G58_02755</name>
</gene>
<feature type="domain" description="Glycoside hydrolase family 20 catalytic" evidence="6">
    <location>
        <begin position="155"/>
        <end position="522"/>
    </location>
</feature>
<evidence type="ECO:0000256" key="4">
    <source>
        <dbReference type="ARBA" id="ARBA00022801"/>
    </source>
</evidence>
<evidence type="ECO:0000256" key="2">
    <source>
        <dbReference type="ARBA" id="ARBA00006285"/>
    </source>
</evidence>
<reference evidence="8 9" key="1">
    <citation type="submission" date="2024-02" db="EMBL/GenBank/DDBJ databases">
        <title>A Gaetbulibacter species isolated from tidal flats and genomic insights of their niches.</title>
        <authorList>
            <person name="Ye Y."/>
        </authorList>
    </citation>
    <scope>NUCLEOTIDE SEQUENCE [LARGE SCALE GENOMIC DNA]</scope>
    <source>
        <strain evidence="8 9">KYW382</strain>
    </source>
</reference>
<dbReference type="InterPro" id="IPR015882">
    <property type="entry name" value="HEX_bac_N"/>
</dbReference>
<evidence type="ECO:0000313" key="8">
    <source>
        <dbReference type="EMBL" id="MFH6770840.1"/>
    </source>
</evidence>
<proteinExistence type="inferred from homology"/>